<dbReference type="Pfam" id="PF15053">
    <property type="entry name" value="Njmu-R1"/>
    <property type="match status" value="1"/>
</dbReference>
<name>A0A1S3H2E1_LINAN</name>
<dbReference type="STRING" id="7574.A0A1S3H2E1"/>
<dbReference type="OrthoDB" id="20238at2759"/>
<dbReference type="KEGG" id="lak:106151459"/>
<evidence type="ECO:0000313" key="2">
    <source>
        <dbReference type="RefSeq" id="XP_013380183.1"/>
    </source>
</evidence>
<dbReference type="PANTHER" id="PTHR14416">
    <property type="entry name" value="PROTEIN NJMU-R1"/>
    <property type="match status" value="1"/>
</dbReference>
<gene>
    <name evidence="2" type="primary">LOC106151459</name>
</gene>
<dbReference type="InterPro" id="IPR028280">
    <property type="entry name" value="Njmu-R1"/>
</dbReference>
<dbReference type="Proteomes" id="UP000085678">
    <property type="component" value="Unplaced"/>
</dbReference>
<proteinExistence type="predicted"/>
<reference evidence="2" key="1">
    <citation type="submission" date="2025-08" db="UniProtKB">
        <authorList>
            <consortium name="RefSeq"/>
        </authorList>
    </citation>
    <scope>IDENTIFICATION</scope>
    <source>
        <tissue evidence="2">Gonads</tissue>
    </source>
</reference>
<dbReference type="GO" id="GO:0099041">
    <property type="term" value="P:vesicle tethering to Golgi"/>
    <property type="evidence" value="ECO:0007669"/>
    <property type="project" value="InterPro"/>
</dbReference>
<dbReference type="PANTHER" id="PTHR14416:SF2">
    <property type="entry name" value="PROTEIN NJMU-R1"/>
    <property type="match status" value="1"/>
</dbReference>
<dbReference type="GO" id="GO:0005802">
    <property type="term" value="C:trans-Golgi network"/>
    <property type="evidence" value="ECO:0007669"/>
    <property type="project" value="InterPro"/>
</dbReference>
<keyword evidence="1" id="KW-1185">Reference proteome</keyword>
<protein>
    <submittedName>
        <fullName evidence="2">Protein Njmu-R1 isoform X1</fullName>
    </submittedName>
</protein>
<dbReference type="GeneID" id="106151459"/>
<evidence type="ECO:0000313" key="1">
    <source>
        <dbReference type="Proteomes" id="UP000085678"/>
    </source>
</evidence>
<accession>A0A1S3H2E1</accession>
<organism evidence="1 2">
    <name type="scientific">Lingula anatina</name>
    <name type="common">Brachiopod</name>
    <name type="synonym">Lingula unguis</name>
    <dbReference type="NCBI Taxonomy" id="7574"/>
    <lineage>
        <taxon>Eukaryota</taxon>
        <taxon>Metazoa</taxon>
        <taxon>Spiralia</taxon>
        <taxon>Lophotrochozoa</taxon>
        <taxon>Brachiopoda</taxon>
        <taxon>Linguliformea</taxon>
        <taxon>Lingulata</taxon>
        <taxon>Lingulida</taxon>
        <taxon>Linguloidea</taxon>
        <taxon>Lingulidae</taxon>
        <taxon>Lingula</taxon>
    </lineage>
</organism>
<dbReference type="AlphaFoldDB" id="A0A1S3H2E1"/>
<dbReference type="InParanoid" id="A0A1S3H2E1"/>
<dbReference type="RefSeq" id="XP_013380183.1">
    <property type="nucleotide sequence ID" value="XM_013524729.2"/>
</dbReference>
<sequence length="409" mass="45926">MAELPTAVTDNTPRTFYALYTYHTNRLNSVTERQSNSVSDFLQKEAKVNEDFSLSVISCSLDTEKETDLRKFIAKKLARGTVYSGSGNVTAVDFPLIEDSSTPLECYYCLIRQGVDLETVDQTPPEEGFYCRECVVCFISPADGSLDLFRPELDKFSDSLLPLLEEQHRLEFENKIDKLTDVNQQLSKYLETWQDTAINYVCRCVQCLGQDIQYLIYAALMNNVVEFQGDQEPLKTDLKKFIESCSLSDLLSSSGGDGKGSDSGSNQSAVLVDIIPGGQWLPQVLTVTVQNDACEIQTKTSTKFCEEWAKTLTNGEQKSAVFLKHVMDSFKLKAIQDMNSLKRLIQQAENDHYALYRAYVFLKNCGNGRILLHHASVEDHTVTSPETRDVLVALQEFINESGGLELLQT</sequence>